<feature type="transmembrane region" description="Helical" evidence="8">
    <location>
        <begin position="1272"/>
        <end position="1293"/>
    </location>
</feature>
<feature type="region of interest" description="Disordered" evidence="7">
    <location>
        <begin position="707"/>
        <end position="727"/>
    </location>
</feature>
<evidence type="ECO:0000256" key="7">
    <source>
        <dbReference type="SAM" id="MobiDB-lite"/>
    </source>
</evidence>
<dbReference type="PANTHER" id="PTHR23502:SF186">
    <property type="entry name" value="MAJOR FACILITATOR SUPERFAMILY (MFS) PROFILE DOMAIN-CONTAINING PROTEIN"/>
    <property type="match status" value="1"/>
</dbReference>
<name>A0A2S4PXW1_9PEZI</name>
<dbReference type="PANTHER" id="PTHR23502">
    <property type="entry name" value="MAJOR FACILITATOR SUPERFAMILY"/>
    <property type="match status" value="1"/>
</dbReference>
<keyword evidence="5 8" id="KW-1133">Transmembrane helix</keyword>
<feature type="non-terminal residue" evidence="9">
    <location>
        <position position="1923"/>
    </location>
</feature>
<keyword evidence="4 8" id="KW-0812">Transmembrane</keyword>
<keyword evidence="6 8" id="KW-0472">Membrane</keyword>
<evidence type="ECO:0000256" key="2">
    <source>
        <dbReference type="ARBA" id="ARBA00022448"/>
    </source>
</evidence>
<keyword evidence="2" id="KW-0813">Transport</keyword>
<dbReference type="Gene3D" id="1.20.1250.20">
    <property type="entry name" value="MFS general substrate transporter like domains"/>
    <property type="match status" value="1"/>
</dbReference>
<dbReference type="GO" id="GO:0005886">
    <property type="term" value="C:plasma membrane"/>
    <property type="evidence" value="ECO:0007669"/>
    <property type="project" value="UniProtKB-SubCell"/>
</dbReference>
<feature type="region of interest" description="Disordered" evidence="7">
    <location>
        <begin position="650"/>
        <end position="694"/>
    </location>
</feature>
<feature type="transmembrane region" description="Helical" evidence="8">
    <location>
        <begin position="1305"/>
        <end position="1327"/>
    </location>
</feature>
<evidence type="ECO:0000313" key="10">
    <source>
        <dbReference type="Proteomes" id="UP000237438"/>
    </source>
</evidence>
<organism evidence="9 10">
    <name type="scientific">Erysiphe pulchra</name>
    <dbReference type="NCBI Taxonomy" id="225359"/>
    <lineage>
        <taxon>Eukaryota</taxon>
        <taxon>Fungi</taxon>
        <taxon>Dikarya</taxon>
        <taxon>Ascomycota</taxon>
        <taxon>Pezizomycotina</taxon>
        <taxon>Leotiomycetes</taxon>
        <taxon>Erysiphales</taxon>
        <taxon>Erysiphaceae</taxon>
        <taxon>Erysiphe</taxon>
    </lineage>
</organism>
<evidence type="ECO:0000256" key="6">
    <source>
        <dbReference type="ARBA" id="ARBA00023136"/>
    </source>
</evidence>
<evidence type="ECO:0000313" key="9">
    <source>
        <dbReference type="EMBL" id="POS86888.1"/>
    </source>
</evidence>
<evidence type="ECO:0000256" key="8">
    <source>
        <dbReference type="SAM" id="Phobius"/>
    </source>
</evidence>
<evidence type="ECO:0000256" key="5">
    <source>
        <dbReference type="ARBA" id="ARBA00022989"/>
    </source>
</evidence>
<feature type="compositionally biased region" description="Polar residues" evidence="7">
    <location>
        <begin position="676"/>
        <end position="694"/>
    </location>
</feature>
<feature type="compositionally biased region" description="Polar residues" evidence="7">
    <location>
        <begin position="650"/>
        <end position="662"/>
    </location>
</feature>
<evidence type="ECO:0000256" key="1">
    <source>
        <dbReference type="ARBA" id="ARBA00004651"/>
    </source>
</evidence>
<feature type="region of interest" description="Disordered" evidence="7">
    <location>
        <begin position="1790"/>
        <end position="1815"/>
    </location>
</feature>
<reference evidence="9 10" key="1">
    <citation type="submission" date="2017-10" db="EMBL/GenBank/DDBJ databases">
        <title>Development of genomic resources for the powdery mildew, Erysiphe pulchra.</title>
        <authorList>
            <person name="Wadl P.A."/>
            <person name="Mack B.M."/>
            <person name="Moore G."/>
            <person name="Beltz S.B."/>
        </authorList>
    </citation>
    <scope>NUCLEOTIDE SEQUENCE [LARGE SCALE GENOMIC DNA]</scope>
    <source>
        <strain evidence="9">Cflorida</strain>
    </source>
</reference>
<feature type="transmembrane region" description="Helical" evidence="8">
    <location>
        <begin position="1368"/>
        <end position="1387"/>
    </location>
</feature>
<feature type="compositionally biased region" description="Basic and acidic residues" evidence="7">
    <location>
        <begin position="664"/>
        <end position="673"/>
    </location>
</feature>
<accession>A0A2S4PXW1</accession>
<feature type="region of interest" description="Disordered" evidence="7">
    <location>
        <begin position="1880"/>
        <end position="1911"/>
    </location>
</feature>
<gene>
    <name evidence="9" type="ORF">EPUL_001050</name>
</gene>
<sequence length="1923" mass="215188">MSPKTDTLSQPVWLKIQNSSVDYPDSPRIKDDIKFRIRSLLISRNNRYPPRTPRPSVERLRCYANSHKIDFLRPKVDLPTPISSIHKSTSRYKPIRNDYDSRETTRLNSIRQIKVENNISNEEPVAPSILDVPQGPIEENCVIRPDENISKFSSLDKIALQGQKKINSQDNNINRDFRSHLTTTSTDENSLHQLHHQPWPLFKSQIVKSSFDTPRSNSPELLVSPSDLSCFVGGCSPGHCNSKSHRRDSLWSVVREDDKFRIFRCHNKAISGGITNRLESEWKDPRVDFSVDLLKSNQMSKSNDPITKEKFIDEKLQSVMQTDANSSGTSGSTDIFPHALRSLKVVPKEVQGPIYSTTFSTNFSLPAAKTKNLESIASREETTKIGPELKLSTNGNNSKNRFSRKELSDNSNRSKNKTPSLISTVSRKSARHGLLKASITDSRPIDMGLAISPILTHDIIYPNNFNKEIVYSESKRPTLENEEVLQLDENEINLPPSSTAKFQKLRNINSDSSEFNVKSLSRHSLKFVTPQTVDATSPQSFVDKHNSDNLEPMLDTKKSTTTITSENFKNARKIFSSENQKEKATVTQLKLIPSSQSIIAESIKTNIKTGISHSSHTKALKTELIINAETEPLNPGTVWWKQDLPQQKSIENLDPSSVQSDFLTPRDKGKDFEEPLNNSRQNKKSSNLKIDQSENLAFYPEMEKMNQESSWNKKTSNGYASVPNQESSGANILNVTSIGSNSSQNSKLCSKVCQKRLTSGNEMDLDSISPAESFRSVKSTRNNYNLVNFEHSNAPGNQENESPYKNTVNWLRNLIPSNDHLESRLTALPSRSIRARGLKENPKSNITNTNDASEQLLSVEPKQPNQDSDLKKDMTIKSGQKQRIDVSEAFANTINELEILMTEALSMARQATDNHNPIQNSPGLGNVTICNNGQKNEVKINKKPLKIDYDQKNLKDKIKMNETCYCSTENTSKPLAEEKNLADFFTSPTDQPKKKNSQPSIEHVLTPYQLSRQKISQNGSDAMKFKYPRYNPAQKYDESAKRPVIRNSAQPMILQPVIQPDDLSPSDFHTLSQDLTDEVKKNSTVSEPHSVSGILLHDQNSKKRESYGNNFVKSSQVDELNVLKRGLNDPINQHNNKNSHSQSPVNIIPVSSKRINSSNISKAQMPPDINQGFSHSLDGSAMTYSDVVDFNSGHGHHVNRAPVIRPKRGIELTDSKSPGLPLLTRSNNKKEFNLSGKTHVSLKEHHLKEFSLAKTHKRKPIARDWSPGRKRLVASVACLSTALIGILVGIYAGETPAIQYYIADFYHYTVLGNVLFFFGLAIPTFFAWPLPLLHGRKPYILGAMSLAMPLLFPQALAVGEFRSPYVSIWRICLILPRAAMGFCLGFANMNFKCILTDLFGASLQSTNPHQEHADEFDVRRHGGGMGAWLGLWTWSALGSIGLGFLIGATIIDKLSPSWGFYISIIIIAFIMLLNVVCPEVRRAAYRRSVAQVITEDVISHRLARGEVKMHMVKIGPKWWGEELQYGIRLSHSMLQQPGFLIMSLYIAWIYGQQVLVTVLLGALLSDDYKFRSTLVGLSATAIPFGALVAIPFQKASFFSRSRRNPPLDDDGTLSKRKLHWSSHMIRRAIFVLFLPFFGLFTTVTAGGPPIPFILPILGAGVIGFLSNLAMAECHGIIMETFDTSDLEPGMTGRSRDSSSKNGGKPTNYSSFPRVSSAFSIIETFGYVFAAGASGIGGVLSRKLGRQAAIGLMASVLLVLSILLLGVLFRFTEVQIIPNSRMDDMNQYQARRASATQGTSGTTDDDKEPWRPTIIGNPHQSTRRMCLLELGSMSRFSEIRKKNKLIDQMSLEAKHPNRNAINSLERRIKEMEMEIVHNVRRSLSVTSKDSHKGEEPETSANTGRRDLRNLDIEGNRGDIRRKVV</sequence>
<comment type="caution">
    <text evidence="9">The sequence shown here is derived from an EMBL/GenBank/DDBJ whole genome shotgun (WGS) entry which is preliminary data.</text>
</comment>
<feature type="region of interest" description="Disordered" evidence="7">
    <location>
        <begin position="833"/>
        <end position="881"/>
    </location>
</feature>
<feature type="transmembrane region" description="Helical" evidence="8">
    <location>
        <begin position="1570"/>
        <end position="1592"/>
    </location>
</feature>
<dbReference type="SUPFAM" id="SSF103473">
    <property type="entry name" value="MFS general substrate transporter"/>
    <property type="match status" value="1"/>
</dbReference>
<keyword evidence="3" id="KW-1003">Cell membrane</keyword>
<feature type="compositionally biased region" description="Polar residues" evidence="7">
    <location>
        <begin position="1790"/>
        <end position="1801"/>
    </location>
</feature>
<dbReference type="EMBL" id="PEDP01000232">
    <property type="protein sequence ID" value="POS86888.1"/>
    <property type="molecule type" value="Genomic_DNA"/>
</dbReference>
<feature type="transmembrane region" description="Helical" evidence="8">
    <location>
        <begin position="1652"/>
        <end position="1671"/>
    </location>
</feature>
<feature type="compositionally biased region" description="Basic and acidic residues" evidence="7">
    <location>
        <begin position="1902"/>
        <end position="1911"/>
    </location>
</feature>
<dbReference type="OrthoDB" id="10250282at2759"/>
<dbReference type="InterPro" id="IPR036259">
    <property type="entry name" value="MFS_trans_sf"/>
</dbReference>
<dbReference type="GO" id="GO:0022857">
    <property type="term" value="F:transmembrane transporter activity"/>
    <property type="evidence" value="ECO:0007669"/>
    <property type="project" value="TreeGrafter"/>
</dbReference>
<protein>
    <submittedName>
        <fullName evidence="9">Uncharacterized protein</fullName>
    </submittedName>
</protein>
<feature type="transmembrane region" description="Helical" evidence="8">
    <location>
        <begin position="1429"/>
        <end position="1451"/>
    </location>
</feature>
<feature type="region of interest" description="Disordered" evidence="7">
    <location>
        <begin position="378"/>
        <end position="426"/>
    </location>
</feature>
<proteinExistence type="predicted"/>
<feature type="compositionally biased region" description="Polar residues" evidence="7">
    <location>
        <begin position="843"/>
        <end position="856"/>
    </location>
</feature>
<evidence type="ECO:0000256" key="4">
    <source>
        <dbReference type="ARBA" id="ARBA00022692"/>
    </source>
</evidence>
<keyword evidence="10" id="KW-1185">Reference proteome</keyword>
<feature type="compositionally biased region" description="Polar residues" evidence="7">
    <location>
        <begin position="391"/>
        <end position="400"/>
    </location>
</feature>
<feature type="transmembrane region" description="Helical" evidence="8">
    <location>
        <begin position="1457"/>
        <end position="1477"/>
    </location>
</feature>
<feature type="region of interest" description="Disordered" evidence="7">
    <location>
        <begin position="1687"/>
        <end position="1707"/>
    </location>
</feature>
<dbReference type="STRING" id="225359.A0A2S4PXW1"/>
<feature type="compositionally biased region" description="Polar residues" evidence="7">
    <location>
        <begin position="409"/>
        <end position="426"/>
    </location>
</feature>
<feature type="transmembrane region" description="Helical" evidence="8">
    <location>
        <begin position="1538"/>
        <end position="1564"/>
    </location>
</feature>
<comment type="subcellular location">
    <subcellularLocation>
        <location evidence="1">Cell membrane</location>
        <topology evidence="1">Multi-pass membrane protein</topology>
    </subcellularLocation>
</comment>
<dbReference type="Proteomes" id="UP000237438">
    <property type="component" value="Unassembled WGS sequence"/>
</dbReference>
<feature type="transmembrane region" description="Helical" evidence="8">
    <location>
        <begin position="1624"/>
        <end position="1646"/>
    </location>
</feature>
<evidence type="ECO:0000256" key="3">
    <source>
        <dbReference type="ARBA" id="ARBA00022475"/>
    </source>
</evidence>
<feature type="transmembrane region" description="Helical" evidence="8">
    <location>
        <begin position="1749"/>
        <end position="1770"/>
    </location>
</feature>